<keyword evidence="1" id="KW-0175">Coiled coil</keyword>
<evidence type="ECO:0000313" key="3">
    <source>
        <dbReference type="Proteomes" id="UP000556026"/>
    </source>
</evidence>
<accession>A0A6V8MGF6</accession>
<evidence type="ECO:0000256" key="1">
    <source>
        <dbReference type="SAM" id="Coils"/>
    </source>
</evidence>
<feature type="coiled-coil region" evidence="1">
    <location>
        <begin position="70"/>
        <end position="104"/>
    </location>
</feature>
<dbReference type="EMBL" id="BLXX01000003">
    <property type="protein sequence ID" value="GFO59071.1"/>
    <property type="molecule type" value="Genomic_DNA"/>
</dbReference>
<keyword evidence="3" id="KW-1185">Reference proteome</keyword>
<dbReference type="SUPFAM" id="SSF57997">
    <property type="entry name" value="Tropomyosin"/>
    <property type="match status" value="1"/>
</dbReference>
<dbReference type="AlphaFoldDB" id="A0A6V8MGF6"/>
<dbReference type="RefSeq" id="WP_183353918.1">
    <property type="nucleotide sequence ID" value="NZ_BLXX01000003.1"/>
</dbReference>
<reference evidence="3" key="1">
    <citation type="submission" date="2020-06" db="EMBL/GenBank/DDBJ databases">
        <title>Draft genomic sequence of Geomonas sp. Red330.</title>
        <authorList>
            <person name="Itoh H."/>
            <person name="Zhenxing X."/>
            <person name="Ushijima N."/>
            <person name="Masuda Y."/>
            <person name="Shiratori Y."/>
            <person name="Senoo K."/>
        </authorList>
    </citation>
    <scope>NUCLEOTIDE SEQUENCE [LARGE SCALE GENOMIC DNA]</scope>
    <source>
        <strain evidence="3">Red330</strain>
    </source>
</reference>
<comment type="caution">
    <text evidence="2">The sequence shown here is derived from an EMBL/GenBank/DDBJ whole genome shotgun (WGS) entry which is preliminary data.</text>
</comment>
<name>A0A6V8MGF6_9BACT</name>
<gene>
    <name evidence="2" type="ORF">GMST_13960</name>
</gene>
<sequence length="107" mass="12319">MEQVLADAFLNFYQKMLKPEFDALKGNQAVHDERLSEVVGHLDSIYNRLGMLEDGYSEIKDRLTLIEDALETEGSESSGLEQQVKELKKQLKTIQDRLHLVERQLEA</sequence>
<protein>
    <submittedName>
        <fullName evidence="2">Uncharacterized protein</fullName>
    </submittedName>
</protein>
<evidence type="ECO:0000313" key="2">
    <source>
        <dbReference type="EMBL" id="GFO59071.1"/>
    </source>
</evidence>
<proteinExistence type="predicted"/>
<organism evidence="2 3">
    <name type="scientific">Geomonas silvestris</name>
    <dbReference type="NCBI Taxonomy" id="2740184"/>
    <lineage>
        <taxon>Bacteria</taxon>
        <taxon>Pseudomonadati</taxon>
        <taxon>Thermodesulfobacteriota</taxon>
        <taxon>Desulfuromonadia</taxon>
        <taxon>Geobacterales</taxon>
        <taxon>Geobacteraceae</taxon>
        <taxon>Geomonas</taxon>
    </lineage>
</organism>
<dbReference type="Gene3D" id="1.20.5.1070">
    <property type="entry name" value="Head and neck region of the ectodomain of NDV fusion glycoprotein"/>
    <property type="match status" value="1"/>
</dbReference>
<dbReference type="Proteomes" id="UP000556026">
    <property type="component" value="Unassembled WGS sequence"/>
</dbReference>